<sequence>MQHPLEEKRRKVQGMDWCGSLDDQPMVLAWAQKYQAYHDEWQPDEHRPQQRGRYQRLPVARSMQRYRR</sequence>
<dbReference type="Proteomes" id="UP000306740">
    <property type="component" value="Unassembled WGS sequence"/>
</dbReference>
<gene>
    <name evidence="2" type="ORF">FHE65_32110</name>
</gene>
<reference evidence="2 3" key="1">
    <citation type="submission" date="2019-05" db="EMBL/GenBank/DDBJ databases">
        <title>Mumia sp. nov., isolated from the intestinal contents of plateau pika (Ochotona curzoniae) in the Qinghai-Tibet plateau of China.</title>
        <authorList>
            <person name="Tian Z."/>
        </authorList>
    </citation>
    <scope>NUCLEOTIDE SEQUENCE [LARGE SCALE GENOMIC DNA]</scope>
    <source>
        <strain evidence="3">527</strain>
    </source>
</reference>
<evidence type="ECO:0000313" key="2">
    <source>
        <dbReference type="EMBL" id="TNC31315.1"/>
    </source>
</evidence>
<feature type="region of interest" description="Disordered" evidence="1">
    <location>
        <begin position="41"/>
        <end position="68"/>
    </location>
</feature>
<comment type="caution">
    <text evidence="2">The sequence shown here is derived from an EMBL/GenBank/DDBJ whole genome shotgun (WGS) entry which is preliminary data.</text>
</comment>
<evidence type="ECO:0000256" key="1">
    <source>
        <dbReference type="SAM" id="MobiDB-lite"/>
    </source>
</evidence>
<dbReference type="EMBL" id="VDFR01000206">
    <property type="protein sequence ID" value="TNC31315.1"/>
    <property type="molecule type" value="Genomic_DNA"/>
</dbReference>
<proteinExistence type="predicted"/>
<protein>
    <submittedName>
        <fullName evidence="2">Uncharacterized protein</fullName>
    </submittedName>
</protein>
<evidence type="ECO:0000313" key="3">
    <source>
        <dbReference type="Proteomes" id="UP000306740"/>
    </source>
</evidence>
<accession>A0A5C4MCX4</accession>
<name>A0A5C4MCX4_9ACTN</name>
<dbReference type="AlphaFoldDB" id="A0A5C4MCX4"/>
<dbReference type="RefSeq" id="WP_139107204.1">
    <property type="nucleotide sequence ID" value="NZ_VDFR01000206.1"/>
</dbReference>
<organism evidence="2 3">
    <name type="scientific">Mumia zhuanghuii</name>
    <dbReference type="NCBI Taxonomy" id="2585211"/>
    <lineage>
        <taxon>Bacteria</taxon>
        <taxon>Bacillati</taxon>
        <taxon>Actinomycetota</taxon>
        <taxon>Actinomycetes</taxon>
        <taxon>Propionibacteriales</taxon>
        <taxon>Nocardioidaceae</taxon>
        <taxon>Mumia</taxon>
    </lineage>
</organism>